<keyword evidence="5 9" id="KW-0106">Calcium</keyword>
<evidence type="ECO:0000256" key="9">
    <source>
        <dbReference type="RuleBase" id="RU365028"/>
    </source>
</evidence>
<feature type="transmembrane region" description="Helical" evidence="9">
    <location>
        <begin position="334"/>
        <end position="361"/>
    </location>
</feature>
<keyword evidence="2 9" id="KW-0813">Transport</keyword>
<feature type="transmembrane region" description="Helical" evidence="9">
    <location>
        <begin position="119"/>
        <end position="140"/>
    </location>
</feature>
<keyword evidence="6 9" id="KW-1133">Transmembrane helix</keyword>
<proteinExistence type="inferred from homology"/>
<dbReference type="GeneID" id="25910037"/>
<keyword evidence="4 9" id="KW-0812">Transmembrane</keyword>
<dbReference type="NCBIfam" id="TIGR00846">
    <property type="entry name" value="caca2"/>
    <property type="match status" value="1"/>
</dbReference>
<evidence type="ECO:0000259" key="11">
    <source>
        <dbReference type="Pfam" id="PF01699"/>
    </source>
</evidence>
<dbReference type="InterPro" id="IPR044880">
    <property type="entry name" value="NCX_ion-bd_dom_sf"/>
</dbReference>
<organism evidence="12 13">
    <name type="scientific">Sphaeroforma arctica JP610</name>
    <dbReference type="NCBI Taxonomy" id="667725"/>
    <lineage>
        <taxon>Eukaryota</taxon>
        <taxon>Ichthyosporea</taxon>
        <taxon>Ichthyophonida</taxon>
        <taxon>Sphaeroforma</taxon>
    </lineage>
</organism>
<dbReference type="GO" id="GO:0005774">
    <property type="term" value="C:vacuolar membrane"/>
    <property type="evidence" value="ECO:0007669"/>
    <property type="project" value="UniProtKB-ARBA"/>
</dbReference>
<comment type="similarity">
    <text evidence="9">Belongs to the Ca(2+):cation antiporter (CaCA) (TC 2.A.19) family.</text>
</comment>
<feature type="transmembrane region" description="Helical" evidence="9">
    <location>
        <begin position="183"/>
        <end position="206"/>
    </location>
</feature>
<feature type="transmembrane region" description="Helical" evidence="9">
    <location>
        <begin position="226"/>
        <end position="244"/>
    </location>
</feature>
<dbReference type="PANTHER" id="PTHR31503">
    <property type="entry name" value="VACUOLAR CALCIUM ION TRANSPORTER"/>
    <property type="match status" value="1"/>
</dbReference>
<feature type="transmembrane region" description="Helical" evidence="9">
    <location>
        <begin position="264"/>
        <end position="285"/>
    </location>
</feature>
<feature type="domain" description="Sodium/calcium exchanger membrane region" evidence="11">
    <location>
        <begin position="88"/>
        <end position="246"/>
    </location>
</feature>
<feature type="domain" description="Sodium/calcium exchanger membrane region" evidence="11">
    <location>
        <begin position="272"/>
        <end position="413"/>
    </location>
</feature>
<dbReference type="GO" id="GO:0012505">
    <property type="term" value="C:endomembrane system"/>
    <property type="evidence" value="ECO:0007669"/>
    <property type="project" value="UniProtKB-SubCell"/>
</dbReference>
<evidence type="ECO:0000313" key="13">
    <source>
        <dbReference type="Proteomes" id="UP000054560"/>
    </source>
</evidence>
<accession>A0A0L0FMP1</accession>
<keyword evidence="13" id="KW-1185">Reference proteome</keyword>
<evidence type="ECO:0000256" key="4">
    <source>
        <dbReference type="ARBA" id="ARBA00022692"/>
    </source>
</evidence>
<dbReference type="InterPro" id="IPR004713">
    <property type="entry name" value="CaH_exchang"/>
</dbReference>
<dbReference type="Proteomes" id="UP000054560">
    <property type="component" value="Unassembled WGS sequence"/>
</dbReference>
<comment type="subcellular location">
    <subcellularLocation>
        <location evidence="1">Endomembrane system</location>
        <topology evidence="1">Multi-pass membrane protein</topology>
    </subcellularLocation>
</comment>
<keyword evidence="7 9" id="KW-0406">Ion transport</keyword>
<evidence type="ECO:0000256" key="10">
    <source>
        <dbReference type="SAM" id="MobiDB-lite"/>
    </source>
</evidence>
<feature type="transmembrane region" description="Helical" evidence="9">
    <location>
        <begin position="64"/>
        <end position="82"/>
    </location>
</feature>
<name>A0A0L0FMP1_9EUKA</name>
<evidence type="ECO:0000256" key="1">
    <source>
        <dbReference type="ARBA" id="ARBA00004127"/>
    </source>
</evidence>
<feature type="transmembrane region" description="Helical" evidence="9">
    <location>
        <begin position="305"/>
        <end position="327"/>
    </location>
</feature>
<evidence type="ECO:0000256" key="3">
    <source>
        <dbReference type="ARBA" id="ARBA00022568"/>
    </source>
</evidence>
<dbReference type="STRING" id="667725.A0A0L0FMP1"/>
<dbReference type="Gene3D" id="1.20.1420.30">
    <property type="entry name" value="NCX, central ion-binding region"/>
    <property type="match status" value="1"/>
</dbReference>
<dbReference type="PANTHER" id="PTHR31503:SF22">
    <property type="entry name" value="VACUOLAR CALCIUM ION TRANSPORTER"/>
    <property type="match status" value="1"/>
</dbReference>
<gene>
    <name evidence="12" type="ORF">SARC_09533</name>
</gene>
<reference evidence="12 13" key="1">
    <citation type="submission" date="2011-02" db="EMBL/GenBank/DDBJ databases">
        <title>The Genome Sequence of Sphaeroforma arctica JP610.</title>
        <authorList>
            <consortium name="The Broad Institute Genome Sequencing Platform"/>
            <person name="Russ C."/>
            <person name="Cuomo C."/>
            <person name="Young S.K."/>
            <person name="Zeng Q."/>
            <person name="Gargeya S."/>
            <person name="Alvarado L."/>
            <person name="Berlin A."/>
            <person name="Chapman S.B."/>
            <person name="Chen Z."/>
            <person name="Freedman E."/>
            <person name="Gellesch M."/>
            <person name="Goldberg J."/>
            <person name="Griggs A."/>
            <person name="Gujja S."/>
            <person name="Heilman E."/>
            <person name="Heiman D."/>
            <person name="Howarth C."/>
            <person name="Mehta T."/>
            <person name="Neiman D."/>
            <person name="Pearson M."/>
            <person name="Roberts A."/>
            <person name="Saif S."/>
            <person name="Shea T."/>
            <person name="Shenoy N."/>
            <person name="Sisk P."/>
            <person name="Stolte C."/>
            <person name="Sykes S."/>
            <person name="White J."/>
            <person name="Yandava C."/>
            <person name="Burger G."/>
            <person name="Gray M.W."/>
            <person name="Holland P.W.H."/>
            <person name="King N."/>
            <person name="Lang F.B.F."/>
            <person name="Roger A.J."/>
            <person name="Ruiz-Trillo I."/>
            <person name="Haas B."/>
            <person name="Nusbaum C."/>
            <person name="Birren B."/>
        </authorList>
    </citation>
    <scope>NUCLEOTIDE SEQUENCE [LARGE SCALE GENOMIC DNA]</scope>
    <source>
        <strain evidence="12 13">JP610</strain>
    </source>
</reference>
<keyword evidence="3 9" id="KW-0109">Calcium transport</keyword>
<dbReference type="Pfam" id="PF01699">
    <property type="entry name" value="Na_Ca_ex"/>
    <property type="match status" value="2"/>
</dbReference>
<keyword evidence="8 9" id="KW-0472">Membrane</keyword>
<keyword evidence="9" id="KW-0050">Antiport</keyword>
<dbReference type="InterPro" id="IPR004798">
    <property type="entry name" value="CAX-like"/>
</dbReference>
<dbReference type="GO" id="GO:0006874">
    <property type="term" value="P:intracellular calcium ion homeostasis"/>
    <property type="evidence" value="ECO:0007669"/>
    <property type="project" value="TreeGrafter"/>
</dbReference>
<evidence type="ECO:0000256" key="8">
    <source>
        <dbReference type="ARBA" id="ARBA00023136"/>
    </source>
</evidence>
<feature type="transmembrane region" description="Helical" evidence="9">
    <location>
        <begin position="395"/>
        <end position="416"/>
    </location>
</feature>
<evidence type="ECO:0000313" key="12">
    <source>
        <dbReference type="EMBL" id="KNC78022.1"/>
    </source>
</evidence>
<dbReference type="eggNOG" id="KOG1397">
    <property type="taxonomic scope" value="Eukaryota"/>
</dbReference>
<evidence type="ECO:0000256" key="6">
    <source>
        <dbReference type="ARBA" id="ARBA00022989"/>
    </source>
</evidence>
<dbReference type="AlphaFoldDB" id="A0A0L0FMP1"/>
<dbReference type="OrthoDB" id="1699231at2759"/>
<feature type="transmembrane region" description="Helical" evidence="9">
    <location>
        <begin position="152"/>
        <end position="171"/>
    </location>
</feature>
<sequence length="430" mass="46847">MSRKELLRDMRKKTLDSRGQHITESEPLLNGESSNGSRRDGEVKGRNWIVSDLIGIKDMMVEQWYINIFLLVLPPAILSEYLEWSKPIIFVLNFIAIIPLANLLGSATEELALRTGETVGGLLNATFGNAVELILSIAALQKGLINVVQGSLLGSILSNLLLVLGMSFFFGGIKNPPEQSFNLTGAGTFASLLLVSCIGLCVPALFHNVLPGAQQKLLYPDDEIMLSRVVAIILGFVYIMYLVFQLKTHSDFFESEEDEEDDVVPILSPAGATVMLIVVTLIVAVCSEALTGSIEVMSGFMSEAFIGVILLPLVGNAAEHLTAVTVAMKNKMDLAIGVAVGSSTQIALFVIPVITLAGWVIDQPMDLNFRIFDTGLLVLTVLIVNLTLMDGKSNWLEGIMLISTYVIIAFACWFNPERNTPPESTMHMEL</sequence>
<dbReference type="EMBL" id="KQ242576">
    <property type="protein sequence ID" value="KNC78022.1"/>
    <property type="molecule type" value="Genomic_DNA"/>
</dbReference>
<feature type="region of interest" description="Disordered" evidence="10">
    <location>
        <begin position="17"/>
        <end position="41"/>
    </location>
</feature>
<evidence type="ECO:0000256" key="2">
    <source>
        <dbReference type="ARBA" id="ARBA00022448"/>
    </source>
</evidence>
<dbReference type="NCBIfam" id="TIGR00378">
    <property type="entry name" value="cax"/>
    <property type="match status" value="1"/>
</dbReference>
<feature type="transmembrane region" description="Helical" evidence="9">
    <location>
        <begin position="367"/>
        <end position="388"/>
    </location>
</feature>
<protein>
    <recommendedName>
        <fullName evidence="11">Sodium/calcium exchanger membrane region domain-containing protein</fullName>
    </recommendedName>
</protein>
<dbReference type="InterPro" id="IPR004837">
    <property type="entry name" value="NaCa_Exmemb"/>
</dbReference>
<dbReference type="RefSeq" id="XP_014151924.1">
    <property type="nucleotide sequence ID" value="XM_014296449.1"/>
</dbReference>
<evidence type="ECO:0000256" key="5">
    <source>
        <dbReference type="ARBA" id="ARBA00022837"/>
    </source>
</evidence>
<feature type="transmembrane region" description="Helical" evidence="9">
    <location>
        <begin position="88"/>
        <end position="107"/>
    </location>
</feature>
<dbReference type="GO" id="GO:0015369">
    <property type="term" value="F:calcium:proton antiporter activity"/>
    <property type="evidence" value="ECO:0007669"/>
    <property type="project" value="UniProtKB-UniRule"/>
</dbReference>
<evidence type="ECO:0000256" key="7">
    <source>
        <dbReference type="ARBA" id="ARBA00023065"/>
    </source>
</evidence>